<dbReference type="InterPro" id="IPR013762">
    <property type="entry name" value="Integrase-like_cat_sf"/>
</dbReference>
<dbReference type="Proteomes" id="UP000294513">
    <property type="component" value="Unassembled WGS sequence"/>
</dbReference>
<dbReference type="OrthoDB" id="9805859at2"/>
<dbReference type="InterPro" id="IPR011010">
    <property type="entry name" value="DNA_brk_join_enz"/>
</dbReference>
<evidence type="ECO:0000313" key="4">
    <source>
        <dbReference type="Proteomes" id="UP000294513"/>
    </source>
</evidence>
<dbReference type="EMBL" id="SMKU01000022">
    <property type="protein sequence ID" value="TDD94147.1"/>
    <property type="molecule type" value="Genomic_DNA"/>
</dbReference>
<accession>A0A4V2YYR2</accession>
<reference evidence="3 4" key="1">
    <citation type="submission" date="2019-03" db="EMBL/GenBank/DDBJ databases">
        <title>Draft genome sequences of novel Actinobacteria.</title>
        <authorList>
            <person name="Sahin N."/>
            <person name="Ay H."/>
            <person name="Saygin H."/>
        </authorList>
    </citation>
    <scope>NUCLEOTIDE SEQUENCE [LARGE SCALE GENOMIC DNA]</scope>
    <source>
        <strain evidence="3 4">H3C3</strain>
    </source>
</reference>
<gene>
    <name evidence="3" type="ORF">E1298_07490</name>
</gene>
<evidence type="ECO:0000256" key="1">
    <source>
        <dbReference type="ARBA" id="ARBA00023172"/>
    </source>
</evidence>
<evidence type="ECO:0000256" key="2">
    <source>
        <dbReference type="SAM" id="MobiDB-lite"/>
    </source>
</evidence>
<organism evidence="3 4">
    <name type="scientific">Actinomadura rubrisoli</name>
    <dbReference type="NCBI Taxonomy" id="2530368"/>
    <lineage>
        <taxon>Bacteria</taxon>
        <taxon>Bacillati</taxon>
        <taxon>Actinomycetota</taxon>
        <taxon>Actinomycetes</taxon>
        <taxon>Streptosporangiales</taxon>
        <taxon>Thermomonosporaceae</taxon>
        <taxon>Actinomadura</taxon>
    </lineage>
</organism>
<keyword evidence="4" id="KW-1185">Reference proteome</keyword>
<keyword evidence="1" id="KW-0233">DNA recombination</keyword>
<protein>
    <recommendedName>
        <fullName evidence="5">Site-specific integrase</fullName>
    </recommendedName>
</protein>
<dbReference type="SUPFAM" id="SSF56349">
    <property type="entry name" value="DNA breaking-rejoining enzymes"/>
    <property type="match status" value="1"/>
</dbReference>
<dbReference type="GO" id="GO:0015074">
    <property type="term" value="P:DNA integration"/>
    <property type="evidence" value="ECO:0007669"/>
    <property type="project" value="InterPro"/>
</dbReference>
<dbReference type="Gene3D" id="1.10.443.10">
    <property type="entry name" value="Intergrase catalytic core"/>
    <property type="match status" value="1"/>
</dbReference>
<feature type="region of interest" description="Disordered" evidence="2">
    <location>
        <begin position="335"/>
        <end position="361"/>
    </location>
</feature>
<evidence type="ECO:0000313" key="3">
    <source>
        <dbReference type="EMBL" id="TDD94147.1"/>
    </source>
</evidence>
<dbReference type="AlphaFoldDB" id="A0A4V2YYR2"/>
<comment type="caution">
    <text evidence="3">The sequence shown here is derived from an EMBL/GenBank/DDBJ whole genome shotgun (WGS) entry which is preliminary data.</text>
</comment>
<dbReference type="GO" id="GO:0006310">
    <property type="term" value="P:DNA recombination"/>
    <property type="evidence" value="ECO:0007669"/>
    <property type="project" value="UniProtKB-KW"/>
</dbReference>
<evidence type="ECO:0008006" key="5">
    <source>
        <dbReference type="Google" id="ProtNLM"/>
    </source>
</evidence>
<dbReference type="GO" id="GO:0003677">
    <property type="term" value="F:DNA binding"/>
    <property type="evidence" value="ECO:0007669"/>
    <property type="project" value="InterPro"/>
</dbReference>
<name>A0A4V2YYR2_9ACTN</name>
<proteinExistence type="predicted"/>
<dbReference type="RefSeq" id="WP_131890320.1">
    <property type="nucleotide sequence ID" value="NZ_SMKU01000022.1"/>
</dbReference>
<sequence>MPAKFNICGLRLDGGRGVVLDRVQFDAQGTEAAFSTRPISEERIKRIHAVLTGALNYAVKVRKILDSSPAVGLFARERSSYKARDNPLLWTGYCSRRGRCQARSCMVWAPKHGGAFLDFIAEERFYPLYHLAMYWGPRRGEVVGLEKPDFSIASRRFHIRRAQPDDELDEVKSGDSNRYVILDDLTAEVMTEWFERQDAESEAWGEAYTDSGHVFTYEDGRPLRPELLTDWFNLQRHASPPLRGGWDVNRSVRKHRTSTERVKAALAGRRCRPCGSTTSGRGGDDGGCGRCGNEGHQRDDLGHASESFTADVYAVVAEELAVDAARKIGGFVPRRAARGRSASARRSERCGPGIEDGAGAA</sequence>